<dbReference type="Proteomes" id="UP000838412">
    <property type="component" value="Chromosome 12"/>
</dbReference>
<sequence>MEEQSKYILDFTLLQSTDSNSSQAMERDAFGVSLDYLISEGVDIECIATDRHKGIRAELKKPAYHRINHPFDLFHVSKSIKKKLGLKAKKRCNKDLSPWINCISNHLWWSSRTCGGDDVLLQEKWMSVTEHVGNNHRFRNNQMFKRCAHDPISGRDQTDIKWLKPGTTPHRALHEVVHEKSLLKDMSHLTGFKHTGELEVFHNMLLKYAPKRQHFSYLGMRARLQLAALDHNSNVFREQATTKKDPRWTAAFSKRKKDWIARKVFQAKQYGFRQDLMKLVLKRAASGRWVCGQHVLRDAETEVPPNIAPVQLESKEALVQSRISRYANRDV</sequence>
<dbReference type="EMBL" id="OV696697">
    <property type="protein sequence ID" value="CAH1242446.1"/>
    <property type="molecule type" value="Genomic_DNA"/>
</dbReference>
<protein>
    <submittedName>
        <fullName evidence="1">Hypp6711 protein</fullName>
    </submittedName>
</protein>
<dbReference type="OrthoDB" id="5814287at2759"/>
<dbReference type="AlphaFoldDB" id="A0A8K0E531"/>
<accession>A0A8K0E531</accession>
<dbReference type="PANTHER" id="PTHR31751">
    <property type="entry name" value="SI:CH211-108C17.2-RELATED-RELATED"/>
    <property type="match status" value="1"/>
</dbReference>
<reference evidence="1" key="1">
    <citation type="submission" date="2022-01" db="EMBL/GenBank/DDBJ databases">
        <authorList>
            <person name="Braso-Vives M."/>
        </authorList>
    </citation>
    <scope>NUCLEOTIDE SEQUENCE</scope>
</reference>
<evidence type="ECO:0000313" key="2">
    <source>
        <dbReference type="Proteomes" id="UP000838412"/>
    </source>
</evidence>
<organism evidence="1 2">
    <name type="scientific">Branchiostoma lanceolatum</name>
    <name type="common">Common lancelet</name>
    <name type="synonym">Amphioxus lanceolatum</name>
    <dbReference type="NCBI Taxonomy" id="7740"/>
    <lineage>
        <taxon>Eukaryota</taxon>
        <taxon>Metazoa</taxon>
        <taxon>Chordata</taxon>
        <taxon>Cephalochordata</taxon>
        <taxon>Leptocardii</taxon>
        <taxon>Amphioxiformes</taxon>
        <taxon>Branchiostomatidae</taxon>
        <taxon>Branchiostoma</taxon>
    </lineage>
</organism>
<dbReference type="PANTHER" id="PTHR31751:SF42">
    <property type="entry name" value="PROTEIN CBG10204"/>
    <property type="match status" value="1"/>
</dbReference>
<keyword evidence="2" id="KW-1185">Reference proteome</keyword>
<proteinExistence type="predicted"/>
<name>A0A8K0E531_BRALA</name>
<gene>
    <name evidence="1" type="primary">Hypp6711</name>
    <name evidence="1" type="ORF">BLAG_LOCUS5736</name>
</gene>
<evidence type="ECO:0000313" key="1">
    <source>
        <dbReference type="EMBL" id="CAH1242446.1"/>
    </source>
</evidence>